<keyword evidence="6" id="KW-0961">Cell wall biogenesis/degradation</keyword>
<name>A0A1F4NSR9_UNCK3</name>
<evidence type="ECO:0000259" key="10">
    <source>
        <dbReference type="Pfam" id="PF00768"/>
    </source>
</evidence>
<dbReference type="Proteomes" id="UP000176651">
    <property type="component" value="Unassembled WGS sequence"/>
</dbReference>
<evidence type="ECO:0000256" key="6">
    <source>
        <dbReference type="ARBA" id="ARBA00023316"/>
    </source>
</evidence>
<reference evidence="11 12" key="1">
    <citation type="journal article" date="2016" name="Nat. Commun.">
        <title>Thousands of microbial genomes shed light on interconnected biogeochemical processes in an aquifer system.</title>
        <authorList>
            <person name="Anantharaman K."/>
            <person name="Brown C.T."/>
            <person name="Hug L.A."/>
            <person name="Sharon I."/>
            <person name="Castelle C.J."/>
            <person name="Probst A.J."/>
            <person name="Thomas B.C."/>
            <person name="Singh A."/>
            <person name="Wilkins M.J."/>
            <person name="Karaoz U."/>
            <person name="Brodie E.L."/>
            <person name="Williams K.H."/>
            <person name="Hubbard S.S."/>
            <person name="Banfield J.F."/>
        </authorList>
    </citation>
    <scope>NUCLEOTIDE SEQUENCE [LARGE SCALE GENOMIC DNA]</scope>
</reference>
<evidence type="ECO:0000256" key="7">
    <source>
        <dbReference type="PIRSR" id="PIRSR618044-1"/>
    </source>
</evidence>
<gene>
    <name evidence="11" type="ORF">A2V68_02980</name>
</gene>
<keyword evidence="3" id="KW-0378">Hydrolase</keyword>
<dbReference type="PANTHER" id="PTHR21581">
    <property type="entry name" value="D-ALANYL-D-ALANINE CARBOXYPEPTIDASE"/>
    <property type="match status" value="1"/>
</dbReference>
<dbReference type="EMBL" id="META01000001">
    <property type="protein sequence ID" value="OGB74544.1"/>
    <property type="molecule type" value="Genomic_DNA"/>
</dbReference>
<feature type="binding site" evidence="8">
    <location>
        <position position="252"/>
    </location>
    <ligand>
        <name>substrate</name>
    </ligand>
</feature>
<dbReference type="GO" id="GO:0009252">
    <property type="term" value="P:peptidoglycan biosynthetic process"/>
    <property type="evidence" value="ECO:0007669"/>
    <property type="project" value="UniProtKB-KW"/>
</dbReference>
<dbReference type="SUPFAM" id="SSF56601">
    <property type="entry name" value="beta-lactamase/transpeptidase-like"/>
    <property type="match status" value="1"/>
</dbReference>
<evidence type="ECO:0000256" key="4">
    <source>
        <dbReference type="ARBA" id="ARBA00022960"/>
    </source>
</evidence>
<evidence type="ECO:0000256" key="1">
    <source>
        <dbReference type="ARBA" id="ARBA00007164"/>
    </source>
</evidence>
<dbReference type="PRINTS" id="PR00725">
    <property type="entry name" value="DADACBPTASE1"/>
</dbReference>
<evidence type="ECO:0000313" key="11">
    <source>
        <dbReference type="EMBL" id="OGB74544.1"/>
    </source>
</evidence>
<sequence length="306" mass="33070">MKTLAIFLVMFNFLTGSLNTVKDGLLAALSDPRAYPLQALTIQLMKPEPIRNPLTADPVIEATSAIVIDAQTGKVLFEKNANRELAMASITKIMTAMVVLKYTADLDSVARVSEAAAKVSGSQMYLLSGETITVRNLLAGMLIESANDAAYALAEYTFGNITRFADAMNRCAAELKMTHTHFANAHGADERDHYSTARDLAALTAYALNNETFRQIVHTQSATVTDTTGRFKHRLENTNKLMGAYANVIGGKTGTTLEAGASLSVAAEGDSGQTIITVLLDSPQRFTEGKILLDWALKAYSWVEPL</sequence>
<feature type="active site" evidence="7">
    <location>
        <position position="145"/>
    </location>
</feature>
<dbReference type="PANTHER" id="PTHR21581:SF6">
    <property type="entry name" value="TRAFFICKING PROTEIN PARTICLE COMPLEX SUBUNIT 12"/>
    <property type="match status" value="1"/>
</dbReference>
<comment type="similarity">
    <text evidence="1 9">Belongs to the peptidase S11 family.</text>
</comment>
<evidence type="ECO:0000256" key="3">
    <source>
        <dbReference type="ARBA" id="ARBA00022801"/>
    </source>
</evidence>
<dbReference type="STRING" id="1798535.A2V68_02980"/>
<accession>A0A1F4NSR9</accession>
<keyword evidence="2" id="KW-0732">Signal</keyword>
<dbReference type="InterPro" id="IPR012338">
    <property type="entry name" value="Beta-lactam/transpept-like"/>
</dbReference>
<protein>
    <recommendedName>
        <fullName evidence="10">Peptidase S11 D-alanyl-D-alanine carboxypeptidase A N-terminal domain-containing protein</fullName>
    </recommendedName>
</protein>
<evidence type="ECO:0000256" key="2">
    <source>
        <dbReference type="ARBA" id="ARBA00022729"/>
    </source>
</evidence>
<dbReference type="InterPro" id="IPR018044">
    <property type="entry name" value="Peptidase_S11"/>
</dbReference>
<evidence type="ECO:0000256" key="9">
    <source>
        <dbReference type="RuleBase" id="RU004016"/>
    </source>
</evidence>
<evidence type="ECO:0000313" key="12">
    <source>
        <dbReference type="Proteomes" id="UP000176651"/>
    </source>
</evidence>
<dbReference type="AlphaFoldDB" id="A0A1F4NSR9"/>
<evidence type="ECO:0000256" key="8">
    <source>
        <dbReference type="PIRSR" id="PIRSR618044-2"/>
    </source>
</evidence>
<feature type="active site" description="Acyl-ester intermediate" evidence="7">
    <location>
        <position position="89"/>
    </location>
</feature>
<evidence type="ECO:0000256" key="5">
    <source>
        <dbReference type="ARBA" id="ARBA00022984"/>
    </source>
</evidence>
<dbReference type="InterPro" id="IPR001967">
    <property type="entry name" value="Peptidase_S11_N"/>
</dbReference>
<organism evidence="11 12">
    <name type="scientific">candidate division Kazan bacterium RBG_13_50_9</name>
    <dbReference type="NCBI Taxonomy" id="1798535"/>
    <lineage>
        <taxon>Bacteria</taxon>
        <taxon>Bacteria division Kazan-3B-28</taxon>
    </lineage>
</organism>
<dbReference type="GO" id="GO:0071555">
    <property type="term" value="P:cell wall organization"/>
    <property type="evidence" value="ECO:0007669"/>
    <property type="project" value="UniProtKB-KW"/>
</dbReference>
<keyword evidence="4" id="KW-0133">Cell shape</keyword>
<dbReference type="Pfam" id="PF00768">
    <property type="entry name" value="Peptidase_S11"/>
    <property type="match status" value="1"/>
</dbReference>
<proteinExistence type="inferred from homology"/>
<dbReference type="GO" id="GO:0006508">
    <property type="term" value="P:proteolysis"/>
    <property type="evidence" value="ECO:0007669"/>
    <property type="project" value="InterPro"/>
</dbReference>
<keyword evidence="5" id="KW-0573">Peptidoglycan synthesis</keyword>
<dbReference type="GO" id="GO:0008360">
    <property type="term" value="P:regulation of cell shape"/>
    <property type="evidence" value="ECO:0007669"/>
    <property type="project" value="UniProtKB-KW"/>
</dbReference>
<feature type="active site" description="Proton acceptor" evidence="7">
    <location>
        <position position="92"/>
    </location>
</feature>
<dbReference type="Gene3D" id="3.40.710.10">
    <property type="entry name" value="DD-peptidase/beta-lactamase superfamily"/>
    <property type="match status" value="1"/>
</dbReference>
<dbReference type="GO" id="GO:0009002">
    <property type="term" value="F:serine-type D-Ala-D-Ala carboxypeptidase activity"/>
    <property type="evidence" value="ECO:0007669"/>
    <property type="project" value="InterPro"/>
</dbReference>
<feature type="domain" description="Peptidase S11 D-alanyl-D-alanine carboxypeptidase A N-terminal" evidence="10">
    <location>
        <begin position="56"/>
        <end position="282"/>
    </location>
</feature>
<comment type="caution">
    <text evidence="11">The sequence shown here is derived from an EMBL/GenBank/DDBJ whole genome shotgun (WGS) entry which is preliminary data.</text>
</comment>